<dbReference type="Pfam" id="PF00732">
    <property type="entry name" value="GMC_oxred_N"/>
    <property type="match status" value="1"/>
</dbReference>
<dbReference type="EMBL" id="WOWK01000163">
    <property type="protein sequence ID" value="KAF0316327.1"/>
    <property type="molecule type" value="Genomic_DNA"/>
</dbReference>
<dbReference type="SUPFAM" id="SSF51905">
    <property type="entry name" value="FAD/NAD(P)-binding domain"/>
    <property type="match status" value="1"/>
</dbReference>
<dbReference type="AlphaFoldDB" id="A0A8H3ZHN5"/>
<evidence type="ECO:0000313" key="5">
    <source>
        <dbReference type="EMBL" id="KAF0316327.1"/>
    </source>
</evidence>
<dbReference type="PROSITE" id="PS00624">
    <property type="entry name" value="GMC_OXRED_2"/>
    <property type="match status" value="1"/>
</dbReference>
<gene>
    <name evidence="5" type="ORF">GQ607_016427</name>
</gene>
<accession>A0A8H3ZHN5</accession>
<dbReference type="Gene3D" id="3.50.50.60">
    <property type="entry name" value="FAD/NAD(P)-binding domain"/>
    <property type="match status" value="2"/>
</dbReference>
<feature type="domain" description="Glucose-methanol-choline oxidoreductase N-terminal" evidence="4">
    <location>
        <begin position="252"/>
        <end position="266"/>
    </location>
</feature>
<feature type="active site" description="Proton donor" evidence="2">
    <location>
        <position position="455"/>
    </location>
</feature>
<organism evidence="5 6">
    <name type="scientific">Colletotrichum asianum</name>
    <dbReference type="NCBI Taxonomy" id="702518"/>
    <lineage>
        <taxon>Eukaryota</taxon>
        <taxon>Fungi</taxon>
        <taxon>Dikarya</taxon>
        <taxon>Ascomycota</taxon>
        <taxon>Pezizomycotina</taxon>
        <taxon>Sordariomycetes</taxon>
        <taxon>Hypocreomycetidae</taxon>
        <taxon>Glomerellales</taxon>
        <taxon>Glomerellaceae</taxon>
        <taxon>Colletotrichum</taxon>
        <taxon>Colletotrichum gloeosporioides species complex</taxon>
    </lineage>
</organism>
<protein>
    <submittedName>
        <fullName evidence="5">Glucose dehydrogenase</fullName>
    </submittedName>
</protein>
<dbReference type="Pfam" id="PF05199">
    <property type="entry name" value="GMC_oxred_C"/>
    <property type="match status" value="1"/>
</dbReference>
<dbReference type="InterPro" id="IPR036188">
    <property type="entry name" value="FAD/NAD-bd_sf"/>
</dbReference>
<dbReference type="InterPro" id="IPR000172">
    <property type="entry name" value="GMC_OxRdtase_N"/>
</dbReference>
<dbReference type="InterPro" id="IPR007867">
    <property type="entry name" value="GMC_OxRtase_C"/>
</dbReference>
<proteinExistence type="inferred from homology"/>
<sequence length="512" mass="55042">MLWDYIVVGGGLAGSVVSNRLLGLNTSLNILVIDAGPNANDRQDIVWPNGTGGADLRWSVPTVPQVNLNNRTLDIFLGTGLGGGTLINAGNWVRGDKADYDEWGATVGDDRWSYAGQLPFMRQSEAFQHPDRNPEQHGYTGNVFAQTVTSTNRPFPLREYVLQSWNEIGVPTLPGLDSNAGNPLGVGDFSENKHNGRREIASVIYPLDGITALADILVEKVLVSTDGTIQVSGVQLANGTQIFSRRVILSAGALRTPQILMLSGIGPRDELERHGIEVKVESPEVGKNFMEHSSSTTSWAIRNPGEGWIPGSENPLFDQEQYGWGNPQDFMVSTSVDASGLAAAIEADEGVAPDPSTHRLLQQDRTLLEHVFQYFSYGGGASGATVSFMSILFLPTSRQQAQRLQYRFAGSNTTVLGREILGGEVISEGQDALTEGITDDALNNRLRASVRSAFHPSGTASMGKVVDNDLKVKGLDNLFVVGTSVFPVPIAAHLQVATYALAEQAATIISRA</sequence>
<keyword evidence="6" id="KW-1185">Reference proteome</keyword>
<dbReference type="GO" id="GO:0050660">
    <property type="term" value="F:flavin adenine dinucleotide binding"/>
    <property type="evidence" value="ECO:0007669"/>
    <property type="project" value="InterPro"/>
</dbReference>
<dbReference type="Proteomes" id="UP000434172">
    <property type="component" value="Unassembled WGS sequence"/>
</dbReference>
<comment type="cofactor">
    <cofactor evidence="3">
        <name>FAD</name>
        <dbReference type="ChEBI" id="CHEBI:57692"/>
    </cofactor>
</comment>
<feature type="active site" description="Proton acceptor" evidence="2">
    <location>
        <position position="493"/>
    </location>
</feature>
<evidence type="ECO:0000256" key="1">
    <source>
        <dbReference type="ARBA" id="ARBA00010790"/>
    </source>
</evidence>
<dbReference type="InterPro" id="IPR012132">
    <property type="entry name" value="GMC_OxRdtase"/>
</dbReference>
<dbReference type="PIRSF" id="PIRSF000137">
    <property type="entry name" value="Alcohol_oxidase"/>
    <property type="match status" value="1"/>
</dbReference>
<name>A0A8H3ZHN5_9PEZI</name>
<comment type="similarity">
    <text evidence="1">Belongs to the GMC oxidoreductase family.</text>
</comment>
<dbReference type="PANTHER" id="PTHR11552:SF123">
    <property type="entry name" value="GMC OXIDOREDUCTASE (AFU_ORTHOLOGUE AFUA_2G01770)-RELATED"/>
    <property type="match status" value="1"/>
</dbReference>
<evidence type="ECO:0000313" key="6">
    <source>
        <dbReference type="Proteomes" id="UP000434172"/>
    </source>
</evidence>
<dbReference type="GO" id="GO:0016614">
    <property type="term" value="F:oxidoreductase activity, acting on CH-OH group of donors"/>
    <property type="evidence" value="ECO:0007669"/>
    <property type="project" value="InterPro"/>
</dbReference>
<dbReference type="OrthoDB" id="269227at2759"/>
<keyword evidence="3" id="KW-0285">Flavoprotein</keyword>
<dbReference type="PANTHER" id="PTHR11552">
    <property type="entry name" value="GLUCOSE-METHANOL-CHOLINE GMC OXIDOREDUCTASE"/>
    <property type="match status" value="1"/>
</dbReference>
<reference evidence="5 6" key="1">
    <citation type="submission" date="2019-12" db="EMBL/GenBank/DDBJ databases">
        <title>A genome sequence resource for the geographically widespread anthracnose pathogen Colletotrichum asianum.</title>
        <authorList>
            <person name="Meng Y."/>
        </authorList>
    </citation>
    <scope>NUCLEOTIDE SEQUENCE [LARGE SCALE GENOMIC DNA]</scope>
    <source>
        <strain evidence="5 6">ICMP 18580</strain>
    </source>
</reference>
<comment type="caution">
    <text evidence="5">The sequence shown here is derived from an EMBL/GenBank/DDBJ whole genome shotgun (WGS) entry which is preliminary data.</text>
</comment>
<keyword evidence="3" id="KW-0274">FAD</keyword>
<evidence type="ECO:0000256" key="2">
    <source>
        <dbReference type="PIRSR" id="PIRSR000137-1"/>
    </source>
</evidence>
<dbReference type="Gene3D" id="3.30.560.10">
    <property type="entry name" value="Glucose Oxidase, domain 3"/>
    <property type="match status" value="2"/>
</dbReference>
<evidence type="ECO:0000256" key="3">
    <source>
        <dbReference type="PIRSR" id="PIRSR000137-2"/>
    </source>
</evidence>
<feature type="binding site" evidence="3">
    <location>
        <position position="218"/>
    </location>
    <ligand>
        <name>FAD</name>
        <dbReference type="ChEBI" id="CHEBI:57692"/>
    </ligand>
</feature>
<evidence type="ECO:0000259" key="4">
    <source>
        <dbReference type="PROSITE" id="PS00624"/>
    </source>
</evidence>